<dbReference type="GO" id="GO:0005829">
    <property type="term" value="C:cytosol"/>
    <property type="evidence" value="ECO:0007669"/>
    <property type="project" value="UniProtKB-ARBA"/>
</dbReference>
<gene>
    <name evidence="23" type="ORF">CN958_26560</name>
</gene>
<dbReference type="InterPro" id="IPR036188">
    <property type="entry name" value="FAD/NAD-bd_sf"/>
</dbReference>
<dbReference type="RefSeq" id="WP_098779092.1">
    <property type="nucleotide sequence ID" value="NZ_NUHO01000203.1"/>
</dbReference>
<dbReference type="PRINTS" id="PR00368">
    <property type="entry name" value="FADPNR"/>
</dbReference>
<keyword evidence="10" id="KW-0830">Ubiquinone</keyword>
<dbReference type="InterPro" id="IPR044142">
    <property type="entry name" value="AhpF_NTD_N"/>
</dbReference>
<feature type="binding site" evidence="18">
    <location>
        <begin position="468"/>
        <end position="478"/>
    </location>
    <ligand>
        <name>FAD</name>
        <dbReference type="ChEBI" id="CHEBI:57692"/>
    </ligand>
</feature>
<dbReference type="CDD" id="cd02974">
    <property type="entry name" value="AhpF_NTD_N"/>
    <property type="match status" value="1"/>
</dbReference>
<evidence type="ECO:0000256" key="17">
    <source>
        <dbReference type="ARBA" id="ARBA00083479"/>
    </source>
</evidence>
<dbReference type="PROSITE" id="PS00573">
    <property type="entry name" value="PYRIDINE_REDOX_2"/>
    <property type="match status" value="1"/>
</dbReference>
<keyword evidence="12 19" id="KW-0676">Redox-active center</keyword>
<name>A0A2B9DL59_BACCE</name>
<evidence type="ECO:0000313" key="23">
    <source>
        <dbReference type="EMBL" id="PGM88287.1"/>
    </source>
</evidence>
<dbReference type="InterPro" id="IPR036249">
    <property type="entry name" value="Thioredoxin-like_sf"/>
</dbReference>
<reference evidence="23 24" key="1">
    <citation type="submission" date="2017-09" db="EMBL/GenBank/DDBJ databases">
        <title>Large-scale bioinformatics analysis of Bacillus genomes uncovers conserved roles of natural products in bacterial physiology.</title>
        <authorList>
            <consortium name="Agbiome Team Llc"/>
            <person name="Bleich R.M."/>
            <person name="Grubbs K.J."/>
            <person name="Santa Maria K.C."/>
            <person name="Allen S.E."/>
            <person name="Farag S."/>
            <person name="Shank E.A."/>
            <person name="Bowers A."/>
        </authorList>
    </citation>
    <scope>NUCLEOTIDE SEQUENCE [LARGE SCALE GENOMIC DNA]</scope>
    <source>
        <strain evidence="23 24">AFS053130</strain>
    </source>
</reference>
<proteinExistence type="inferred from homology"/>
<keyword evidence="7 18" id="KW-0521">NADP</keyword>
<comment type="function">
    <text evidence="13">Serves to protect the cell against DNA damage by alkyl hydroperoxides. It can use either NADH or NADPH as electron donor for direct reduction of redox dyes or of alkyl hydroperoxides when combined with the AhpC protein.</text>
</comment>
<dbReference type="Pfam" id="PF13192">
    <property type="entry name" value="Thioredoxin_3"/>
    <property type="match status" value="1"/>
</dbReference>
<dbReference type="GO" id="GO:0102039">
    <property type="term" value="F:NADH-dependent peroxiredoxin activity"/>
    <property type="evidence" value="ECO:0007669"/>
    <property type="project" value="InterPro"/>
</dbReference>
<dbReference type="GO" id="GO:0000302">
    <property type="term" value="P:response to reactive oxygen species"/>
    <property type="evidence" value="ECO:0007669"/>
    <property type="project" value="InterPro"/>
</dbReference>
<comment type="cofactor">
    <cofactor evidence="18">
        <name>FAD</name>
        <dbReference type="ChEBI" id="CHEBI:57692"/>
    </cofactor>
    <text evidence="18">Binds 1 FAD per subunit.</text>
</comment>
<dbReference type="GO" id="GO:0016668">
    <property type="term" value="F:oxidoreductase activity, acting on a sulfur group of donors, NAD(P) as acceptor"/>
    <property type="evidence" value="ECO:0007669"/>
    <property type="project" value="UniProtKB-ARBA"/>
</dbReference>
<dbReference type="PRINTS" id="PR00469">
    <property type="entry name" value="PNDRDTASEII"/>
</dbReference>
<evidence type="ECO:0000256" key="6">
    <source>
        <dbReference type="ARBA" id="ARBA00022827"/>
    </source>
</evidence>
<dbReference type="InterPro" id="IPR023753">
    <property type="entry name" value="FAD/NAD-binding_dom"/>
</dbReference>
<dbReference type="FunFam" id="3.50.50.60:FF:000007">
    <property type="entry name" value="Alkyl hydroperoxide reductase, F subunit"/>
    <property type="match status" value="1"/>
</dbReference>
<dbReference type="PANTHER" id="PTHR48105">
    <property type="entry name" value="THIOREDOXIN REDUCTASE 1-RELATED-RELATED"/>
    <property type="match status" value="1"/>
</dbReference>
<evidence type="ECO:0000256" key="15">
    <source>
        <dbReference type="ARBA" id="ARBA00056454"/>
    </source>
</evidence>
<evidence type="ECO:0000256" key="4">
    <source>
        <dbReference type="ARBA" id="ARBA00020059"/>
    </source>
</evidence>
<evidence type="ECO:0000256" key="5">
    <source>
        <dbReference type="ARBA" id="ARBA00022630"/>
    </source>
</evidence>
<evidence type="ECO:0000256" key="18">
    <source>
        <dbReference type="PIRSR" id="PIRSR000238-1"/>
    </source>
</evidence>
<evidence type="ECO:0000256" key="12">
    <source>
        <dbReference type="ARBA" id="ARBA00023284"/>
    </source>
</evidence>
<comment type="function">
    <text evidence="15">Transfer of electrons from NADH to the respiratory chain. The immediate electron acceptor for the enzyme is believed to be ubiquinone.</text>
</comment>
<dbReference type="CDD" id="cd03026">
    <property type="entry name" value="AhpF_NTD_C"/>
    <property type="match status" value="1"/>
</dbReference>
<dbReference type="Gene3D" id="3.40.30.80">
    <property type="match status" value="1"/>
</dbReference>
<keyword evidence="20" id="KW-0175">Coiled coil</keyword>
<comment type="similarity">
    <text evidence="1">Belongs to the class-II pyridine nucleotide-disulfide oxidoreductase family.</text>
</comment>
<evidence type="ECO:0000259" key="21">
    <source>
        <dbReference type="Pfam" id="PF07992"/>
    </source>
</evidence>
<dbReference type="SUPFAM" id="SSF51905">
    <property type="entry name" value="FAD/NAD(P)-binding domain"/>
    <property type="match status" value="1"/>
</dbReference>
<protein>
    <recommendedName>
        <fullName evidence="4">Alkyl hydroperoxide reductase subunit F</fullName>
        <ecNumber evidence="3">7.1.1.2</ecNumber>
    </recommendedName>
    <alternativeName>
        <fullName evidence="17">Alkyl hydroperoxide reductase</fullName>
    </alternativeName>
    <alternativeName>
        <fullName evidence="16">NADH dehydrogenase</fullName>
    </alternativeName>
</protein>
<dbReference type="GO" id="GO:0050660">
    <property type="term" value="F:flavin adenine dinucleotide binding"/>
    <property type="evidence" value="ECO:0007669"/>
    <property type="project" value="InterPro"/>
</dbReference>
<evidence type="ECO:0000256" key="13">
    <source>
        <dbReference type="ARBA" id="ARBA00024806"/>
    </source>
</evidence>
<dbReference type="Proteomes" id="UP000222054">
    <property type="component" value="Unassembled WGS sequence"/>
</dbReference>
<dbReference type="InterPro" id="IPR012336">
    <property type="entry name" value="Thioredoxin-like_fold"/>
</dbReference>
<dbReference type="GO" id="GO:0051287">
    <property type="term" value="F:NAD binding"/>
    <property type="evidence" value="ECO:0007669"/>
    <property type="project" value="InterPro"/>
</dbReference>
<keyword evidence="11 19" id="KW-1015">Disulfide bond</keyword>
<evidence type="ECO:0000256" key="16">
    <source>
        <dbReference type="ARBA" id="ARBA00074388"/>
    </source>
</evidence>
<evidence type="ECO:0000256" key="14">
    <source>
        <dbReference type="ARBA" id="ARBA00049551"/>
    </source>
</evidence>
<evidence type="ECO:0000256" key="20">
    <source>
        <dbReference type="SAM" id="Coils"/>
    </source>
</evidence>
<dbReference type="Pfam" id="PF07992">
    <property type="entry name" value="Pyr_redox_2"/>
    <property type="match status" value="1"/>
</dbReference>
<dbReference type="EMBL" id="NUHO01000203">
    <property type="protein sequence ID" value="PGM88287.1"/>
    <property type="molecule type" value="Genomic_DNA"/>
</dbReference>
<dbReference type="PIRSF" id="PIRSF000238">
    <property type="entry name" value="AhpF"/>
    <property type="match status" value="1"/>
</dbReference>
<evidence type="ECO:0000313" key="24">
    <source>
        <dbReference type="Proteomes" id="UP000222054"/>
    </source>
</evidence>
<keyword evidence="5" id="KW-0285">Flavoprotein</keyword>
<feature type="coiled-coil region" evidence="20">
    <location>
        <begin position="266"/>
        <end position="300"/>
    </location>
</feature>
<keyword evidence="8" id="KW-0560">Oxidoreductase</keyword>
<dbReference type="GO" id="GO:0032991">
    <property type="term" value="C:protein-containing complex"/>
    <property type="evidence" value="ECO:0007669"/>
    <property type="project" value="UniProtKB-ARBA"/>
</dbReference>
<evidence type="ECO:0000256" key="2">
    <source>
        <dbReference type="ARBA" id="ARBA00011738"/>
    </source>
</evidence>
<evidence type="ECO:0000256" key="11">
    <source>
        <dbReference type="ARBA" id="ARBA00023157"/>
    </source>
</evidence>
<evidence type="ECO:0000256" key="1">
    <source>
        <dbReference type="ARBA" id="ARBA00009333"/>
    </source>
</evidence>
<feature type="disulfide bond" description="Redox-active" evidence="19">
    <location>
        <begin position="337"/>
        <end position="340"/>
    </location>
</feature>
<organism evidence="23 24">
    <name type="scientific">Bacillus cereus</name>
    <dbReference type="NCBI Taxonomy" id="1396"/>
    <lineage>
        <taxon>Bacteria</taxon>
        <taxon>Bacillati</taxon>
        <taxon>Bacillota</taxon>
        <taxon>Bacilli</taxon>
        <taxon>Bacillales</taxon>
        <taxon>Bacillaceae</taxon>
        <taxon>Bacillus</taxon>
        <taxon>Bacillus cereus group</taxon>
    </lineage>
</organism>
<comment type="catalytic activity">
    <reaction evidence="14">
        <text>a ubiquinone + NADH + 5 H(+)(in) = a ubiquinol + NAD(+) + 4 H(+)(out)</text>
        <dbReference type="Rhea" id="RHEA:29091"/>
        <dbReference type="Rhea" id="RHEA-COMP:9565"/>
        <dbReference type="Rhea" id="RHEA-COMP:9566"/>
        <dbReference type="ChEBI" id="CHEBI:15378"/>
        <dbReference type="ChEBI" id="CHEBI:16389"/>
        <dbReference type="ChEBI" id="CHEBI:17976"/>
        <dbReference type="ChEBI" id="CHEBI:57540"/>
        <dbReference type="ChEBI" id="CHEBI:57945"/>
        <dbReference type="EC" id="7.1.1.2"/>
    </reaction>
</comment>
<dbReference type="Gene3D" id="3.50.50.60">
    <property type="entry name" value="FAD/NAD(P)-binding domain"/>
    <property type="match status" value="2"/>
</dbReference>
<evidence type="ECO:0000256" key="8">
    <source>
        <dbReference type="ARBA" id="ARBA00023002"/>
    </source>
</evidence>
<feature type="domain" description="FAD/NAD(P)-binding" evidence="21">
    <location>
        <begin position="209"/>
        <end position="490"/>
    </location>
</feature>
<evidence type="ECO:0000256" key="9">
    <source>
        <dbReference type="ARBA" id="ARBA00023027"/>
    </source>
</evidence>
<dbReference type="InterPro" id="IPR044141">
    <property type="entry name" value="AhpF_NTD_C"/>
</dbReference>
<dbReference type="EC" id="7.1.1.2" evidence="3"/>
<evidence type="ECO:0000256" key="10">
    <source>
        <dbReference type="ARBA" id="ARBA00023075"/>
    </source>
</evidence>
<evidence type="ECO:0000256" key="19">
    <source>
        <dbReference type="PIRSR" id="PIRSR000238-2"/>
    </source>
</evidence>
<dbReference type="InterPro" id="IPR008255">
    <property type="entry name" value="Pyr_nucl-diS_OxRdtase_2_AS"/>
</dbReference>
<dbReference type="SUPFAM" id="SSF52833">
    <property type="entry name" value="Thioredoxin-like"/>
    <property type="match status" value="2"/>
</dbReference>
<keyword evidence="9 18" id="KW-0520">NAD</keyword>
<feature type="binding site" evidence="18">
    <location>
        <begin position="210"/>
        <end position="225"/>
    </location>
    <ligand>
        <name>FAD</name>
        <dbReference type="ChEBI" id="CHEBI:57692"/>
    </ligand>
</feature>
<comment type="subunit">
    <text evidence="2">Homodimer.</text>
</comment>
<feature type="binding site" evidence="18">
    <location>
        <begin position="349"/>
        <end position="363"/>
    </location>
    <ligand>
        <name>NAD(+)</name>
        <dbReference type="ChEBI" id="CHEBI:57540"/>
    </ligand>
</feature>
<dbReference type="NCBIfam" id="TIGR03140">
    <property type="entry name" value="AhpF"/>
    <property type="match status" value="1"/>
</dbReference>
<dbReference type="GO" id="GO:0008137">
    <property type="term" value="F:NADH dehydrogenase (ubiquinone) activity"/>
    <property type="evidence" value="ECO:0007669"/>
    <property type="project" value="UniProtKB-EC"/>
</dbReference>
<keyword evidence="6 18" id="KW-0274">FAD</keyword>
<evidence type="ECO:0000256" key="7">
    <source>
        <dbReference type="ARBA" id="ARBA00022857"/>
    </source>
</evidence>
<feature type="domain" description="Thioredoxin-like fold" evidence="22">
    <location>
        <begin position="125"/>
        <end position="193"/>
    </location>
</feature>
<dbReference type="InterPro" id="IPR050097">
    <property type="entry name" value="Ferredoxin-NADP_redctase_2"/>
</dbReference>
<comment type="caution">
    <text evidence="23">The sequence shown here is derived from an EMBL/GenBank/DDBJ whole genome shotgun (WGS) entry which is preliminary data.</text>
</comment>
<sequence>MILDADIKTQLSQYLQLMENDILLKVSAGDDNVSKDMLSLVDELATMSSKITVEKVELERTPSFSVNRPGEDTGVVFAGIPLGHEFTSLVLALLQVSGRAPKVEQKLIDQIKNIQGEYHFESYISLSCHNCPDVVQALNVMSVLNSGITHTMIDGAAFKEEVESKDIMAVPTVYLNGESFGSGRMTLEEILTKMGNGPDASELSDKDPYDVLVVGGGPAGASAAIYAARKGIRTGIVAERFGGQVMDTMGIENFISVKRTEGPKLVASLEEHVKEYDIDVMNLQRAKRLEKKELIEVELENGAILKSKSVIVSTGARWRNVGVPGEAEFKNKGVAYCPHCDGPLFIGKDVAVIGGGNSGIEAAIDLAGIVKHVTVLEFMPELKADAVLQERLNSLPNVTVLKNVQTKEITGTDKVNGISYIDRETEEVHHVELQGVFVQIGLVPNTDWLGETVERVRGEIVTDKHGATNVPGVFGAGDCTNNPYKQIIISMGSGANAALGAFDYLIRN</sequence>
<dbReference type="FunFam" id="3.40.30.80:FF:000001">
    <property type="entry name" value="Alkyl hydroperoxide reductase subunit F"/>
    <property type="match status" value="1"/>
</dbReference>
<dbReference type="AlphaFoldDB" id="A0A2B9DL59"/>
<accession>A0A2B9DL59</accession>
<dbReference type="PROSITE" id="PS51354">
    <property type="entry name" value="GLUTAREDOXIN_2"/>
    <property type="match status" value="1"/>
</dbReference>
<evidence type="ECO:0000256" key="3">
    <source>
        <dbReference type="ARBA" id="ARBA00012944"/>
    </source>
</evidence>
<evidence type="ECO:0000259" key="22">
    <source>
        <dbReference type="Pfam" id="PF13192"/>
    </source>
</evidence>
<dbReference type="InterPro" id="IPR012081">
    <property type="entry name" value="Alkyl_hydroperoxide_Rdtase_suF"/>
</dbReference>